<evidence type="ECO:0000256" key="3">
    <source>
        <dbReference type="ARBA" id="ARBA00022801"/>
    </source>
</evidence>
<dbReference type="SMART" id="SM00990">
    <property type="entry name" value="VRR_NUC"/>
    <property type="match status" value="1"/>
</dbReference>
<reference evidence="5" key="3">
    <citation type="journal article" date="2023" name="Int. J. Syst. Evol. Microbiol.">
        <title>Sellimonas catena sp. nov., isolated from human faeces.</title>
        <authorList>
            <person name="Hisatomi A."/>
            <person name="Ohkuma M."/>
            <person name="Sakamoto M."/>
        </authorList>
    </citation>
    <scope>NUCLEOTIDE SEQUENCE</scope>
    <source>
        <strain evidence="5">18CBH55</strain>
    </source>
</reference>
<dbReference type="Proteomes" id="UP001145094">
    <property type="component" value="Unassembled WGS sequence"/>
</dbReference>
<dbReference type="GO" id="GO:0003676">
    <property type="term" value="F:nucleic acid binding"/>
    <property type="evidence" value="ECO:0007669"/>
    <property type="project" value="InterPro"/>
</dbReference>
<sequence>MRNYRVKERKTPDGRIQLTGSEDEEQQKVIRWAQLMCNAYPDLEMLYHVPNGGSRNRAEAAKLKRMGVRAGVPDLVLPAPHAGYAGLYIEMKVGENRTSKSQREWLEKLTLRGYLALVCYGGNEAIDALEEYVKAPETILQIRRWD</sequence>
<evidence type="ECO:0000256" key="2">
    <source>
        <dbReference type="ARBA" id="ARBA00022722"/>
    </source>
</evidence>
<feature type="domain" description="VRR-NUC" evidence="4">
    <location>
        <begin position="17"/>
        <end position="123"/>
    </location>
</feature>
<dbReference type="EMBL" id="BSCH01000011">
    <property type="protein sequence ID" value="GLG90428.1"/>
    <property type="molecule type" value="Genomic_DNA"/>
</dbReference>
<dbReference type="InterPro" id="IPR011856">
    <property type="entry name" value="tRNA_endonuc-like_dom_sf"/>
</dbReference>
<dbReference type="GO" id="GO:0004518">
    <property type="term" value="F:nuclease activity"/>
    <property type="evidence" value="ECO:0007669"/>
    <property type="project" value="UniProtKB-KW"/>
</dbReference>
<evidence type="ECO:0000259" key="4">
    <source>
        <dbReference type="SMART" id="SM00990"/>
    </source>
</evidence>
<dbReference type="AlphaFoldDB" id="A0A9W6FI28"/>
<evidence type="ECO:0000313" key="5">
    <source>
        <dbReference type="EMBL" id="GLG90428.1"/>
    </source>
</evidence>
<proteinExistence type="predicted"/>
<keyword evidence="2" id="KW-0540">Nuclease</keyword>
<dbReference type="Pfam" id="PF08774">
    <property type="entry name" value="VRR_NUC"/>
    <property type="match status" value="1"/>
</dbReference>
<comment type="cofactor">
    <cofactor evidence="1">
        <name>Mg(2+)</name>
        <dbReference type="ChEBI" id="CHEBI:18420"/>
    </cofactor>
</comment>
<reference evidence="5" key="1">
    <citation type="submission" date="2022-11" db="EMBL/GenBank/DDBJ databases">
        <title>Draft genome sequence of Sellimonas catena strain 18CBH55.</title>
        <authorList>
            <person name="Hisatomi A."/>
            <person name="Ohkuma M."/>
            <person name="Sakamoto M."/>
        </authorList>
    </citation>
    <scope>NUCLEOTIDE SEQUENCE</scope>
    <source>
        <strain evidence="5">18CBH55</strain>
    </source>
</reference>
<evidence type="ECO:0000256" key="1">
    <source>
        <dbReference type="ARBA" id="ARBA00001946"/>
    </source>
</evidence>
<comment type="caution">
    <text evidence="5">The sequence shown here is derived from an EMBL/GenBank/DDBJ whole genome shotgun (WGS) entry which is preliminary data.</text>
</comment>
<accession>A0A9W6FI28</accession>
<keyword evidence="3" id="KW-0378">Hydrolase</keyword>
<dbReference type="GO" id="GO:0016788">
    <property type="term" value="F:hydrolase activity, acting on ester bonds"/>
    <property type="evidence" value="ECO:0007669"/>
    <property type="project" value="InterPro"/>
</dbReference>
<dbReference type="RefSeq" id="WP_281845284.1">
    <property type="nucleotide sequence ID" value="NZ_BSCH01000011.1"/>
</dbReference>
<dbReference type="InterPro" id="IPR014883">
    <property type="entry name" value="VRR_NUC"/>
</dbReference>
<reference evidence="5" key="2">
    <citation type="submission" date="2022-11" db="EMBL/GenBank/DDBJ databases">
        <title>Draft genome sequence of Sellimonas catena strain 18CBH55.</title>
        <authorList>
            <person name="Atsushi H."/>
            <person name="Moriya O."/>
            <person name="Mitsuo S."/>
        </authorList>
    </citation>
    <scope>NUCLEOTIDE SEQUENCE</scope>
    <source>
        <strain evidence="5">18CBH55</strain>
    </source>
</reference>
<protein>
    <recommendedName>
        <fullName evidence="4">VRR-NUC domain-containing protein</fullName>
    </recommendedName>
</protein>
<evidence type="ECO:0000313" key="6">
    <source>
        <dbReference type="Proteomes" id="UP001145094"/>
    </source>
</evidence>
<name>A0A9W6FI28_9FIRM</name>
<organism evidence="5 6">
    <name type="scientific">Sellimonas catena</name>
    <dbReference type="NCBI Taxonomy" id="2994035"/>
    <lineage>
        <taxon>Bacteria</taxon>
        <taxon>Bacillati</taxon>
        <taxon>Bacillota</taxon>
        <taxon>Clostridia</taxon>
        <taxon>Lachnospirales</taxon>
        <taxon>Lachnospiraceae</taxon>
        <taxon>Sellimonas</taxon>
    </lineage>
</organism>
<gene>
    <name evidence="5" type="ORF">Selli2_18550</name>
</gene>
<dbReference type="Gene3D" id="3.40.1350.10">
    <property type="match status" value="1"/>
</dbReference>